<dbReference type="Proteomes" id="UP001199919">
    <property type="component" value="Unassembled WGS sequence"/>
</dbReference>
<accession>A0ABS8U503</accession>
<reference evidence="2 3" key="1">
    <citation type="submission" date="2021-12" db="EMBL/GenBank/DDBJ databases">
        <title>Mucilaginibacter roseus genome.</title>
        <authorList>
            <person name="Ferreira J.R."/>
            <person name="Newman J.D."/>
        </authorList>
    </citation>
    <scope>NUCLEOTIDE SEQUENCE [LARGE SCALE GENOMIC DNA]</scope>
    <source>
        <strain evidence="2 3">LMG 28454</strain>
    </source>
</reference>
<protein>
    <recommendedName>
        <fullName evidence="4">Major facilitator superfamily (MFS) profile domain-containing protein</fullName>
    </recommendedName>
</protein>
<evidence type="ECO:0000313" key="2">
    <source>
        <dbReference type="EMBL" id="MCD8742196.1"/>
    </source>
</evidence>
<name>A0ABS8U503_9SPHI</name>
<keyword evidence="1" id="KW-0472">Membrane</keyword>
<proteinExistence type="predicted"/>
<feature type="transmembrane region" description="Helical" evidence="1">
    <location>
        <begin position="33"/>
        <end position="54"/>
    </location>
</feature>
<feature type="transmembrane region" description="Helical" evidence="1">
    <location>
        <begin position="66"/>
        <end position="88"/>
    </location>
</feature>
<dbReference type="RefSeq" id="WP_232178755.1">
    <property type="nucleotide sequence ID" value="NZ_JAJPWV010000005.1"/>
</dbReference>
<comment type="caution">
    <text evidence="2">The sequence shown here is derived from an EMBL/GenBank/DDBJ whole genome shotgun (WGS) entry which is preliminary data.</text>
</comment>
<organism evidence="2 3">
    <name type="scientific">Mucilaginibacter roseus</name>
    <dbReference type="NCBI Taxonomy" id="1528868"/>
    <lineage>
        <taxon>Bacteria</taxon>
        <taxon>Pseudomonadati</taxon>
        <taxon>Bacteroidota</taxon>
        <taxon>Sphingobacteriia</taxon>
        <taxon>Sphingobacteriales</taxon>
        <taxon>Sphingobacteriaceae</taxon>
        <taxon>Mucilaginibacter</taxon>
    </lineage>
</organism>
<evidence type="ECO:0000256" key="1">
    <source>
        <dbReference type="SAM" id="Phobius"/>
    </source>
</evidence>
<keyword evidence="3" id="KW-1185">Reference proteome</keyword>
<gene>
    <name evidence="2" type="ORF">LT679_16410</name>
</gene>
<sequence length="92" mass="10374">MHMLLLTSMVDALALPVIELFIGAYIIRKSNDVSLVMVYQLVQGTGIPITFIMNGYLLRRFHISRLYALCMIISGIDMAVMMQIRIALELAI</sequence>
<keyword evidence="1" id="KW-1133">Transmembrane helix</keyword>
<keyword evidence="1" id="KW-0812">Transmembrane</keyword>
<evidence type="ECO:0008006" key="4">
    <source>
        <dbReference type="Google" id="ProtNLM"/>
    </source>
</evidence>
<evidence type="ECO:0000313" key="3">
    <source>
        <dbReference type="Proteomes" id="UP001199919"/>
    </source>
</evidence>
<dbReference type="EMBL" id="JAJPWV010000005">
    <property type="protein sequence ID" value="MCD8742196.1"/>
    <property type="molecule type" value="Genomic_DNA"/>
</dbReference>